<organism evidence="1 2">
    <name type="scientific">Chimaeribacter coloradensis</name>
    <dbReference type="NCBI Taxonomy" id="2060068"/>
    <lineage>
        <taxon>Bacteria</taxon>
        <taxon>Pseudomonadati</taxon>
        <taxon>Pseudomonadota</taxon>
        <taxon>Gammaproteobacteria</taxon>
        <taxon>Enterobacterales</taxon>
        <taxon>Yersiniaceae</taxon>
        <taxon>Chimaeribacter</taxon>
    </lineage>
</organism>
<comment type="caution">
    <text evidence="1">The sequence shown here is derived from an EMBL/GenBank/DDBJ whole genome shotgun (WGS) entry which is preliminary data.</text>
</comment>
<reference evidence="1 2" key="1">
    <citation type="submission" date="2017-12" db="EMBL/GenBank/DDBJ databases">
        <title>Characterization of six clinical isolates of Enterochimera gen. nov., a novel genus of the Yersiniaciae family and the three species Enterochimera arupensis sp. nov., Enterochimera coloradensis sp. nov, and Enterochimera californica sp. nov.</title>
        <authorList>
            <person name="Rossi A."/>
            <person name="Fisher M."/>
        </authorList>
    </citation>
    <scope>NUCLEOTIDE SEQUENCE [LARGE SCALE GENOMIC DNA]</scope>
    <source>
        <strain evidence="2">2016-Iso4</strain>
    </source>
</reference>
<proteinExistence type="predicted"/>
<accession>A0A2N5DSM3</accession>
<evidence type="ECO:0000313" key="2">
    <source>
        <dbReference type="Proteomes" id="UP000234503"/>
    </source>
</evidence>
<name>A0A2N5DSM3_9GAMM</name>
<dbReference type="AlphaFoldDB" id="A0A2N5DSM3"/>
<dbReference type="Gene3D" id="3.40.50.720">
    <property type="entry name" value="NAD(P)-binding Rossmann-like Domain"/>
    <property type="match status" value="1"/>
</dbReference>
<evidence type="ECO:0000313" key="1">
    <source>
        <dbReference type="EMBL" id="PLR29065.1"/>
    </source>
</evidence>
<dbReference type="Proteomes" id="UP000234503">
    <property type="component" value="Unassembled WGS sequence"/>
</dbReference>
<sequence length="49" mass="5083">MAGTLLILAGGTPEQVSRAAPLLRCMGDTLVEAGGPGRGIRIKIVNNYM</sequence>
<dbReference type="EMBL" id="PJZH01000081">
    <property type="protein sequence ID" value="PLR29065.1"/>
    <property type="molecule type" value="Genomic_DNA"/>
</dbReference>
<gene>
    <name evidence="1" type="ORF">CYR32_21235</name>
</gene>
<keyword evidence="2" id="KW-1185">Reference proteome</keyword>
<protein>
    <submittedName>
        <fullName evidence="1">Sulfolactaldehyde 3-reductase</fullName>
    </submittedName>
</protein>
<feature type="non-terminal residue" evidence="1">
    <location>
        <position position="49"/>
    </location>
</feature>